<sequence length="33" mass="3841">MLSSLKDLLLLLDDIEEEEDIGISVDGHTWFMY</sequence>
<proteinExistence type="predicted"/>
<reference evidence="1 2" key="1">
    <citation type="journal article" date="2009" name="PLoS Genet.">
        <title>Genomic analysis of the basal lineage fungus Rhizopus oryzae reveals a whole-genome duplication.</title>
        <authorList>
            <person name="Ma L.-J."/>
            <person name="Ibrahim A.S."/>
            <person name="Skory C."/>
            <person name="Grabherr M.G."/>
            <person name="Burger G."/>
            <person name="Butler M."/>
            <person name="Elias M."/>
            <person name="Idnurm A."/>
            <person name="Lang B.F."/>
            <person name="Sone T."/>
            <person name="Abe A."/>
            <person name="Calvo S.E."/>
            <person name="Corrochano L.M."/>
            <person name="Engels R."/>
            <person name="Fu J."/>
            <person name="Hansberg W."/>
            <person name="Kim J.-M."/>
            <person name="Kodira C.D."/>
            <person name="Koehrsen M.J."/>
            <person name="Liu B."/>
            <person name="Miranda-Saavedra D."/>
            <person name="O'Leary S."/>
            <person name="Ortiz-Castellanos L."/>
            <person name="Poulter R."/>
            <person name="Rodriguez-Romero J."/>
            <person name="Ruiz-Herrera J."/>
            <person name="Shen Y.-Q."/>
            <person name="Zeng Q."/>
            <person name="Galagan J."/>
            <person name="Birren B.W."/>
            <person name="Cuomo C.A."/>
            <person name="Wickes B.L."/>
        </authorList>
    </citation>
    <scope>NUCLEOTIDE SEQUENCE [LARGE SCALE GENOMIC DNA]</scope>
    <source>
        <strain evidence="2">RA 99-880 / ATCC MYA-4621 / FGSC 9543 / NRRL 43880</strain>
    </source>
</reference>
<dbReference type="EMBL" id="CH476743">
    <property type="protein sequence ID" value="EIE88807.1"/>
    <property type="molecule type" value="Genomic_DNA"/>
</dbReference>
<evidence type="ECO:0000313" key="1">
    <source>
        <dbReference type="EMBL" id="EIE88807.1"/>
    </source>
</evidence>
<dbReference type="Proteomes" id="UP000009138">
    <property type="component" value="Unassembled WGS sequence"/>
</dbReference>
<dbReference type="RefSeq" id="XP_067524203.1">
    <property type="nucleotide sequence ID" value="XM_067668102.1"/>
</dbReference>
<protein>
    <submittedName>
        <fullName evidence="1">Uncharacterized protein</fullName>
    </submittedName>
</protein>
<gene>
    <name evidence="1" type="ORF">RO3G_13518</name>
</gene>
<keyword evidence="2" id="KW-1185">Reference proteome</keyword>
<evidence type="ECO:0000313" key="2">
    <source>
        <dbReference type="Proteomes" id="UP000009138"/>
    </source>
</evidence>
<dbReference type="InParanoid" id="I1CK27"/>
<dbReference type="VEuPathDB" id="FungiDB:RO3G_13518"/>
<name>I1CK27_RHIO9</name>
<dbReference type="GeneID" id="93620483"/>
<accession>I1CK27</accession>
<organism evidence="1 2">
    <name type="scientific">Rhizopus delemar (strain RA 99-880 / ATCC MYA-4621 / FGSC 9543 / NRRL 43880)</name>
    <name type="common">Mucormycosis agent</name>
    <name type="synonym">Rhizopus arrhizus var. delemar</name>
    <dbReference type="NCBI Taxonomy" id="246409"/>
    <lineage>
        <taxon>Eukaryota</taxon>
        <taxon>Fungi</taxon>
        <taxon>Fungi incertae sedis</taxon>
        <taxon>Mucoromycota</taxon>
        <taxon>Mucoromycotina</taxon>
        <taxon>Mucoromycetes</taxon>
        <taxon>Mucorales</taxon>
        <taxon>Mucorineae</taxon>
        <taxon>Rhizopodaceae</taxon>
        <taxon>Rhizopus</taxon>
    </lineage>
</organism>
<dbReference type="AlphaFoldDB" id="I1CK27"/>